<proteinExistence type="predicted"/>
<dbReference type="AlphaFoldDB" id="A0A1E5C6E3"/>
<dbReference type="PANTHER" id="PTHR46401">
    <property type="entry name" value="GLYCOSYLTRANSFERASE WBBK-RELATED"/>
    <property type="match status" value="1"/>
</dbReference>
<keyword evidence="5" id="KW-1185">Reference proteome</keyword>
<dbReference type="Pfam" id="PF00534">
    <property type="entry name" value="Glycos_transf_1"/>
    <property type="match status" value="1"/>
</dbReference>
<dbReference type="GO" id="GO:0016757">
    <property type="term" value="F:glycosyltransferase activity"/>
    <property type="evidence" value="ECO:0007669"/>
    <property type="project" value="InterPro"/>
</dbReference>
<evidence type="ECO:0000313" key="5">
    <source>
        <dbReference type="Proteomes" id="UP000095039"/>
    </source>
</evidence>
<protein>
    <submittedName>
        <fullName evidence="4">Glycosyltransferase WbuB</fullName>
    </submittedName>
</protein>
<comment type="caution">
    <text evidence="4">The sequence shown here is derived from an EMBL/GenBank/DDBJ whole genome shotgun (WGS) entry which is preliminary data.</text>
</comment>
<accession>A0A1E5C6E3</accession>
<evidence type="ECO:0000256" key="1">
    <source>
        <dbReference type="ARBA" id="ARBA00022679"/>
    </source>
</evidence>
<dbReference type="PANTHER" id="PTHR46401:SF2">
    <property type="entry name" value="GLYCOSYLTRANSFERASE WBBK-RELATED"/>
    <property type="match status" value="1"/>
</dbReference>
<feature type="domain" description="Glycosyltransferase subfamily 4-like N-terminal" evidence="3">
    <location>
        <begin position="23"/>
        <end position="193"/>
    </location>
</feature>
<dbReference type="Pfam" id="PF13439">
    <property type="entry name" value="Glyco_transf_4"/>
    <property type="match status" value="1"/>
</dbReference>
<sequence length="406" mass="46001">MKRVKVLVLAEYIGENHNSTAYYWSQIVKQLKKTFDVVLITPDTNHSRIFAEKYDVTTRYVQFAVHNKNSLISRLLGQLKQTSRFLRSVRKDIDQVDLVFTGTNPILTMFALAAMRRFRTSFKWLVLVHDVFPNNLVPAKVLRHSSYPYRLLTFFSKKVYATPDKMICIGRDMKVLLEDKTGKSDEIEFIPNWASTTTILPQLKSENSVISDLGWQNKVVFQFFGNMGRLQGVPNLLKAIALTEHKSSRFIFIGCGSESKQVVRSAEFVNKQVGYERINYFGNLDLEKNNIGLNACDVSLVSLSSEMFGLGVPSKAYFSMAADKPILYIGDTGSELEVLLSEHKLGWHCVSDDAEQLASLLDSVASELSDNPESTDVNPRNVMERHFSEQMALDAIQRVAEETIKS</sequence>
<feature type="domain" description="Glycosyl transferase family 1" evidence="2">
    <location>
        <begin position="217"/>
        <end position="366"/>
    </location>
</feature>
<name>A0A1E5C6E3_9GAMM</name>
<dbReference type="Gene3D" id="3.40.50.2000">
    <property type="entry name" value="Glycogen Phosphorylase B"/>
    <property type="match status" value="2"/>
</dbReference>
<dbReference type="Proteomes" id="UP000095039">
    <property type="component" value="Unassembled WGS sequence"/>
</dbReference>
<evidence type="ECO:0000259" key="3">
    <source>
        <dbReference type="Pfam" id="PF13439"/>
    </source>
</evidence>
<dbReference type="EMBL" id="AJWN02000057">
    <property type="protein sequence ID" value="OEE61111.1"/>
    <property type="molecule type" value="Genomic_DNA"/>
</dbReference>
<gene>
    <name evidence="4" type="ORF">A1OK_22135</name>
</gene>
<evidence type="ECO:0000259" key="2">
    <source>
        <dbReference type="Pfam" id="PF00534"/>
    </source>
</evidence>
<keyword evidence="1" id="KW-0808">Transferase</keyword>
<dbReference type="InterPro" id="IPR028098">
    <property type="entry name" value="Glyco_trans_4-like_N"/>
</dbReference>
<dbReference type="CDD" id="cd03794">
    <property type="entry name" value="GT4_WbuB-like"/>
    <property type="match status" value="1"/>
</dbReference>
<dbReference type="GO" id="GO:0009103">
    <property type="term" value="P:lipopolysaccharide biosynthetic process"/>
    <property type="evidence" value="ECO:0007669"/>
    <property type="project" value="TreeGrafter"/>
</dbReference>
<evidence type="ECO:0000313" key="4">
    <source>
        <dbReference type="EMBL" id="OEE61111.1"/>
    </source>
</evidence>
<dbReference type="SUPFAM" id="SSF53756">
    <property type="entry name" value="UDP-Glycosyltransferase/glycogen phosphorylase"/>
    <property type="match status" value="1"/>
</dbReference>
<organism evidence="4 5">
    <name type="scientific">Enterovibrio norvegicus FF-454</name>
    <dbReference type="NCBI Taxonomy" id="1185651"/>
    <lineage>
        <taxon>Bacteria</taxon>
        <taxon>Pseudomonadati</taxon>
        <taxon>Pseudomonadota</taxon>
        <taxon>Gammaproteobacteria</taxon>
        <taxon>Vibrionales</taxon>
        <taxon>Vibrionaceae</taxon>
        <taxon>Enterovibrio</taxon>
    </lineage>
</organism>
<dbReference type="RefSeq" id="WP_016960220.1">
    <property type="nucleotide sequence ID" value="NZ_AJWN02000057.1"/>
</dbReference>
<dbReference type="InterPro" id="IPR001296">
    <property type="entry name" value="Glyco_trans_1"/>
</dbReference>
<reference evidence="4 5" key="1">
    <citation type="journal article" date="2012" name="Science">
        <title>Ecological populations of bacteria act as socially cohesive units of antibiotic production and resistance.</title>
        <authorList>
            <person name="Cordero O.X."/>
            <person name="Wildschutte H."/>
            <person name="Kirkup B."/>
            <person name="Proehl S."/>
            <person name="Ngo L."/>
            <person name="Hussain F."/>
            <person name="Le Roux F."/>
            <person name="Mincer T."/>
            <person name="Polz M.F."/>
        </authorList>
    </citation>
    <scope>NUCLEOTIDE SEQUENCE [LARGE SCALE GENOMIC DNA]</scope>
    <source>
        <strain evidence="4 5">FF-454</strain>
    </source>
</reference>